<gene>
    <name evidence="1" type="ORF">CRLFYP8_01159</name>
</gene>
<sequence>METQNKVKKSDYAQMKERINKNAQQMLEICRANGCTVLEVQASVDLLLSYIKQTKV</sequence>
<reference evidence="1" key="1">
    <citation type="submission" date="2019-11" db="EMBL/GenBank/DDBJ databases">
        <authorList>
            <person name="Feng L."/>
        </authorList>
    </citation>
    <scope>NUCLEOTIDE SEQUENCE</scope>
    <source>
        <strain evidence="1">CramosumLFYP8</strain>
    </source>
</reference>
<name>A0A6N2Y0Z8_9FIRM</name>
<dbReference type="RefSeq" id="WP_156635097.1">
    <property type="nucleotide sequence ID" value="NZ_CACRTL010000008.1"/>
</dbReference>
<proteinExistence type="predicted"/>
<accession>A0A6N2Y0Z8</accession>
<protein>
    <submittedName>
        <fullName evidence="1">Uncharacterized protein</fullName>
    </submittedName>
</protein>
<dbReference type="AlphaFoldDB" id="A0A6N2Y0Z8"/>
<dbReference type="EMBL" id="CACRTL010000008">
    <property type="protein sequence ID" value="VYT59636.1"/>
    <property type="molecule type" value="Genomic_DNA"/>
</dbReference>
<evidence type="ECO:0000313" key="1">
    <source>
        <dbReference type="EMBL" id="VYT59636.1"/>
    </source>
</evidence>
<organism evidence="1">
    <name type="scientific">Thomasclavelia ramosa</name>
    <dbReference type="NCBI Taxonomy" id="1547"/>
    <lineage>
        <taxon>Bacteria</taxon>
        <taxon>Bacillati</taxon>
        <taxon>Bacillota</taxon>
        <taxon>Erysipelotrichia</taxon>
        <taxon>Erysipelotrichales</taxon>
        <taxon>Coprobacillaceae</taxon>
        <taxon>Thomasclavelia</taxon>
    </lineage>
</organism>